<dbReference type="InterPro" id="IPR017853">
    <property type="entry name" value="GH"/>
</dbReference>
<dbReference type="CAZy" id="GH36">
    <property type="family name" value="Glycoside Hydrolase Family 36"/>
</dbReference>
<protein>
    <recommendedName>
        <fullName evidence="3">Alpha-galactosidase</fullName>
    </recommendedName>
</protein>
<dbReference type="STRING" id="479435.Kfla_4308"/>
<organism evidence="1 2">
    <name type="scientific">Kribbella flavida (strain DSM 17836 / JCM 10339 / NBRC 14399)</name>
    <dbReference type="NCBI Taxonomy" id="479435"/>
    <lineage>
        <taxon>Bacteria</taxon>
        <taxon>Bacillati</taxon>
        <taxon>Actinomycetota</taxon>
        <taxon>Actinomycetes</taxon>
        <taxon>Propionibacteriales</taxon>
        <taxon>Kribbellaceae</taxon>
        <taxon>Kribbella</taxon>
    </lineage>
</organism>
<evidence type="ECO:0000313" key="2">
    <source>
        <dbReference type="Proteomes" id="UP000007967"/>
    </source>
</evidence>
<accession>D2PV62</accession>
<dbReference type="eggNOG" id="COG3345">
    <property type="taxonomic scope" value="Bacteria"/>
</dbReference>
<proteinExistence type="predicted"/>
<reference evidence="1 2" key="2">
    <citation type="journal article" date="2010" name="Stand. Genomic Sci.">
        <title>Complete genome sequence of Kribbella flavida type strain (IFO 14399).</title>
        <authorList>
            <person name="Pukall R."/>
            <person name="Lapidus A."/>
            <person name="Glavina Del Rio T."/>
            <person name="Copeland A."/>
            <person name="Tice H."/>
            <person name="Cheng J.-F."/>
            <person name="Lucas S."/>
            <person name="Chen F."/>
            <person name="Nolan M."/>
            <person name="LaButti K."/>
            <person name="Pati A."/>
            <person name="Ivanova N."/>
            <person name="Mavrommatis K."/>
            <person name="Mikhailova N."/>
            <person name="Pitluck S."/>
            <person name="Bruce D."/>
            <person name="Goodwin L."/>
            <person name="Land M."/>
            <person name="Hauser L."/>
            <person name="Chang Y.-J."/>
            <person name="Jeffries C.D."/>
            <person name="Chen A."/>
            <person name="Palaniappan K."/>
            <person name="Chain P."/>
            <person name="Rohde M."/>
            <person name="Goeker M."/>
            <person name="Bristow J."/>
            <person name="Eisen J.A."/>
            <person name="Markowitz V."/>
            <person name="Hugenholtz P."/>
            <person name="Kyrpides N.C."/>
            <person name="Klenk H.-P."/>
            <person name="Brettin T."/>
        </authorList>
    </citation>
    <scope>NUCLEOTIDE SEQUENCE [LARGE SCALE GENOMIC DNA]</scope>
    <source>
        <strain evidence="2">DSM 17836 / JCM 10339 / NBRC 14399</strain>
    </source>
</reference>
<name>D2PV62_KRIFD</name>
<evidence type="ECO:0008006" key="3">
    <source>
        <dbReference type="Google" id="ProtNLM"/>
    </source>
</evidence>
<sequence length="531" mass="57817">MREPSKVFVQVGPTDVLTAAAPNGHRWATDQAVVSWSDGPAASTGAPGEITVTATGGISRVALRWDQQLPERALILGDAWERSYGDLQWRHVQPDRFLPWYWLAHDQQTGATTGMGVDVQPAAFCSWTVDRTGVTLWLDLRNGGGPTELGGRRLEVAVVRQFEDAGTPWQTLGAAVEAMSSHLPVQAEIGPVVGANNWYYAYGEGFDEKAVLQDAATIVELADGHPVKPFSVVDDGWNPGGNASGGPWESGIPGLFDDLAGTAAAIKQLGARPGLWFRPLLSRESGPWARPGRADGTGRALDPTYPEVLDLVRADLQRFRSWGFELVKHDFSTYDVFGRFGPAMGARLTDSGWQFHDPTRTTAEIVLDFYQVIRAAAEDVVLIGCNTVGHLAAGLVDVQRTGDDTSGRDWERTRKMGVNSLAFRLPQHRRFFTLDADCVPCTPQTPWELNQSFLDLVARSGSALFVSVDPAARTERTDRELADGIRLALSGGDTIEPLDWLENTTPNTWRTGSGTVHYDWSLPWGADPASG</sequence>
<reference evidence="2" key="1">
    <citation type="submission" date="2009-09" db="EMBL/GenBank/DDBJ databases">
        <title>The complete genome of Kribbella flavida DSM 17836.</title>
        <authorList>
            <consortium name="US DOE Joint Genome Institute (JGI-PGF)"/>
            <person name="Lucas S."/>
            <person name="Copeland A."/>
            <person name="Lapidus A."/>
            <person name="Glavina del Rio T."/>
            <person name="Dalin E."/>
            <person name="Tice H."/>
            <person name="Bruce D."/>
            <person name="Goodwin L."/>
            <person name="Pitluck S."/>
            <person name="Kyrpides N."/>
            <person name="Mavromatis K."/>
            <person name="Ivanova N."/>
            <person name="Saunders E."/>
            <person name="Brettin T."/>
            <person name="Detter J.C."/>
            <person name="Han C."/>
            <person name="Larimer F."/>
            <person name="Land M."/>
            <person name="Hauser L."/>
            <person name="Markowitz V."/>
            <person name="Cheng J.-F."/>
            <person name="Hugenholtz P."/>
            <person name="Woyke T."/>
            <person name="Wu D."/>
            <person name="Pukall R."/>
            <person name="Klenk H.-P."/>
            <person name="Eisen J.A."/>
        </authorList>
    </citation>
    <scope>NUCLEOTIDE SEQUENCE [LARGE SCALE GENOMIC DNA]</scope>
    <source>
        <strain evidence="2">DSM 17836 / JCM 10339 / NBRC 14399</strain>
    </source>
</reference>
<gene>
    <name evidence="1" type="ordered locus">Kfla_4308</name>
</gene>
<evidence type="ECO:0000313" key="1">
    <source>
        <dbReference type="EMBL" id="ADB33343.1"/>
    </source>
</evidence>
<dbReference type="SUPFAM" id="SSF51445">
    <property type="entry name" value="(Trans)glycosidases"/>
    <property type="match status" value="1"/>
</dbReference>
<dbReference type="AlphaFoldDB" id="D2PV62"/>
<dbReference type="HOGENOM" id="CLU_499386_0_0_11"/>
<dbReference type="KEGG" id="kfl:Kfla_4308"/>
<dbReference type="InterPro" id="IPR013785">
    <property type="entry name" value="Aldolase_TIM"/>
</dbReference>
<keyword evidence="2" id="KW-1185">Reference proteome</keyword>
<dbReference type="Gene3D" id="3.20.20.70">
    <property type="entry name" value="Aldolase class I"/>
    <property type="match status" value="1"/>
</dbReference>
<dbReference type="Proteomes" id="UP000007967">
    <property type="component" value="Chromosome"/>
</dbReference>
<dbReference type="EMBL" id="CP001736">
    <property type="protein sequence ID" value="ADB33343.1"/>
    <property type="molecule type" value="Genomic_DNA"/>
</dbReference>
<dbReference type="RefSeq" id="WP_012921897.1">
    <property type="nucleotide sequence ID" value="NC_013729.1"/>
</dbReference>